<dbReference type="AlphaFoldDB" id="A0A806K176"/>
<dbReference type="Pfam" id="PF00072">
    <property type="entry name" value="Response_reg"/>
    <property type="match status" value="1"/>
</dbReference>
<dbReference type="InterPro" id="IPR037522">
    <property type="entry name" value="HD_GYP_dom"/>
</dbReference>
<organism evidence="5">
    <name type="scientific">uncultured bacterium contig00001</name>
    <dbReference type="NCBI Taxonomy" id="1181493"/>
    <lineage>
        <taxon>Bacteria</taxon>
        <taxon>environmental samples</taxon>
    </lineage>
</organism>
<name>A0A806K176_9BACT</name>
<dbReference type="CDD" id="cd00077">
    <property type="entry name" value="HDc"/>
    <property type="match status" value="1"/>
</dbReference>
<feature type="domain" description="Response regulatory" evidence="3">
    <location>
        <begin position="4"/>
        <end position="121"/>
    </location>
</feature>
<evidence type="ECO:0000313" key="5">
    <source>
        <dbReference type="EMBL" id="AGS53253.1"/>
    </source>
</evidence>
<dbReference type="SMART" id="SM00471">
    <property type="entry name" value="HDc"/>
    <property type="match status" value="1"/>
</dbReference>
<dbReference type="InterPro" id="IPR011006">
    <property type="entry name" value="CheY-like_superfamily"/>
</dbReference>
<dbReference type="PROSITE" id="PS50110">
    <property type="entry name" value="RESPONSE_REGULATORY"/>
    <property type="match status" value="1"/>
</dbReference>
<keyword evidence="2" id="KW-0175">Coiled coil</keyword>
<proteinExistence type="predicted"/>
<dbReference type="PROSITE" id="PS51832">
    <property type="entry name" value="HD_GYP"/>
    <property type="match status" value="1"/>
</dbReference>
<dbReference type="EMBL" id="JQ844228">
    <property type="protein sequence ID" value="AGS53253.1"/>
    <property type="molecule type" value="Genomic_DNA"/>
</dbReference>
<sequence>MKNRIMLVDDNTTSLAATKANLQDHYDVLTVNSGERALQLLEKVQPDLILLDVLMPDMDGYETIKQIKANENAAISQIPVIFLTGQEDADSEFDGLSLGAVDYIAKSTAIPLMLKRIEVHLLLEYQKHRLEEQNHKLNDFNENLRKMVEEKTASIQQLQDVFITTFSELVESRDESTGGHIVRTQIFLKTLVEGMMKKNIYPGLIEEKDVKLLVKSSQLHDIGKISIPDAILNKKGRLTDEEFEIMKQHATIGKDHIAKIMDKVDEKRFIEQASIFAYSHHERWDGKGYPLGLAGEDIPIQGRLMAIADVYDALISERPYKPAFSHEKAAEIIIAGSGTQFDPILVGLFMDVSAEFRDAVRPKDD</sequence>
<accession>A0A806K176</accession>
<dbReference type="InterPro" id="IPR003607">
    <property type="entry name" value="HD/PDEase_dom"/>
</dbReference>
<dbReference type="GO" id="GO:0000160">
    <property type="term" value="P:phosphorelay signal transduction system"/>
    <property type="evidence" value="ECO:0007669"/>
    <property type="project" value="InterPro"/>
</dbReference>
<dbReference type="InterPro" id="IPR052020">
    <property type="entry name" value="Cyclic_di-GMP/3'3'-cGAMP_PDE"/>
</dbReference>
<reference evidence="5" key="1">
    <citation type="submission" date="2012-03" db="EMBL/GenBank/DDBJ databases">
        <title>Functional metagenomics reveals considerable lignocellulase gene clusters in the gut microbiome of a wood-feeding higher termite.</title>
        <authorList>
            <person name="Liu N."/>
        </authorList>
    </citation>
    <scope>NUCLEOTIDE SEQUENCE</scope>
</reference>
<dbReference type="Pfam" id="PF13487">
    <property type="entry name" value="HD_5"/>
    <property type="match status" value="1"/>
</dbReference>
<dbReference type="Gene3D" id="3.40.50.2300">
    <property type="match status" value="1"/>
</dbReference>
<feature type="modified residue" description="4-aspartylphosphate" evidence="1">
    <location>
        <position position="52"/>
    </location>
</feature>
<evidence type="ECO:0000256" key="2">
    <source>
        <dbReference type="SAM" id="Coils"/>
    </source>
</evidence>
<dbReference type="PANTHER" id="PTHR45228">
    <property type="entry name" value="CYCLIC DI-GMP PHOSPHODIESTERASE TM_0186-RELATED"/>
    <property type="match status" value="1"/>
</dbReference>
<evidence type="ECO:0008006" key="6">
    <source>
        <dbReference type="Google" id="ProtNLM"/>
    </source>
</evidence>
<dbReference type="SUPFAM" id="SSF52172">
    <property type="entry name" value="CheY-like"/>
    <property type="match status" value="1"/>
</dbReference>
<evidence type="ECO:0000256" key="1">
    <source>
        <dbReference type="PROSITE-ProRule" id="PRU00169"/>
    </source>
</evidence>
<feature type="domain" description="HD-GYP" evidence="4">
    <location>
        <begin position="155"/>
        <end position="365"/>
    </location>
</feature>
<dbReference type="SUPFAM" id="SSF109604">
    <property type="entry name" value="HD-domain/PDEase-like"/>
    <property type="match status" value="1"/>
</dbReference>
<dbReference type="Gene3D" id="1.10.3210.10">
    <property type="entry name" value="Hypothetical protein af1432"/>
    <property type="match status" value="1"/>
</dbReference>
<protein>
    <recommendedName>
        <fullName evidence="6">Response regulator receiver modulated metal dependent phosphohydrolase</fullName>
    </recommendedName>
</protein>
<evidence type="ECO:0000259" key="3">
    <source>
        <dbReference type="PROSITE" id="PS50110"/>
    </source>
</evidence>
<feature type="coiled-coil region" evidence="2">
    <location>
        <begin position="123"/>
        <end position="161"/>
    </location>
</feature>
<evidence type="ECO:0000259" key="4">
    <source>
        <dbReference type="PROSITE" id="PS51832"/>
    </source>
</evidence>
<keyword evidence="1" id="KW-0597">Phosphoprotein</keyword>
<dbReference type="InterPro" id="IPR001789">
    <property type="entry name" value="Sig_transdc_resp-reg_receiver"/>
</dbReference>
<dbReference type="SMART" id="SM00448">
    <property type="entry name" value="REC"/>
    <property type="match status" value="1"/>
</dbReference>
<dbReference type="PANTHER" id="PTHR45228:SF5">
    <property type="entry name" value="CYCLIC DI-GMP PHOSPHODIESTERASE VC_1348-RELATED"/>
    <property type="match status" value="1"/>
</dbReference>